<feature type="compositionally biased region" description="Low complexity" evidence="1">
    <location>
        <begin position="163"/>
        <end position="175"/>
    </location>
</feature>
<evidence type="ECO:0000313" key="2">
    <source>
        <dbReference type="EMBL" id="SLM33463.1"/>
    </source>
</evidence>
<protein>
    <submittedName>
        <fullName evidence="2">Uncharacterized protein</fullName>
    </submittedName>
</protein>
<feature type="compositionally biased region" description="Polar residues" evidence="1">
    <location>
        <begin position="64"/>
        <end position="79"/>
    </location>
</feature>
<dbReference type="EMBL" id="FWEW01000043">
    <property type="protein sequence ID" value="SLM33463.1"/>
    <property type="molecule type" value="Genomic_DNA"/>
</dbReference>
<feature type="compositionally biased region" description="Low complexity" evidence="1">
    <location>
        <begin position="137"/>
        <end position="147"/>
    </location>
</feature>
<dbReference type="AlphaFoldDB" id="A0A1W5CRI7"/>
<keyword evidence="3" id="KW-1185">Reference proteome</keyword>
<reference evidence="3" key="1">
    <citation type="submission" date="2017-03" db="EMBL/GenBank/DDBJ databases">
        <authorList>
            <person name="Sharma R."/>
            <person name="Thines M."/>
        </authorList>
    </citation>
    <scope>NUCLEOTIDE SEQUENCE [LARGE SCALE GENOMIC DNA]</scope>
</reference>
<organism evidence="2 3">
    <name type="scientific">Lasallia pustulata</name>
    <dbReference type="NCBI Taxonomy" id="136370"/>
    <lineage>
        <taxon>Eukaryota</taxon>
        <taxon>Fungi</taxon>
        <taxon>Dikarya</taxon>
        <taxon>Ascomycota</taxon>
        <taxon>Pezizomycotina</taxon>
        <taxon>Lecanoromycetes</taxon>
        <taxon>OSLEUM clade</taxon>
        <taxon>Umbilicariomycetidae</taxon>
        <taxon>Umbilicariales</taxon>
        <taxon>Umbilicariaceae</taxon>
        <taxon>Lasallia</taxon>
    </lineage>
</organism>
<feature type="compositionally biased region" description="Pro residues" evidence="1">
    <location>
        <begin position="1"/>
        <end position="11"/>
    </location>
</feature>
<proteinExistence type="predicted"/>
<accession>A0A1W5CRI7</accession>
<dbReference type="Proteomes" id="UP000192927">
    <property type="component" value="Unassembled WGS sequence"/>
</dbReference>
<feature type="compositionally biased region" description="Basic and acidic residues" evidence="1">
    <location>
        <begin position="189"/>
        <end position="209"/>
    </location>
</feature>
<evidence type="ECO:0000256" key="1">
    <source>
        <dbReference type="SAM" id="MobiDB-lite"/>
    </source>
</evidence>
<feature type="region of interest" description="Disordered" evidence="1">
    <location>
        <begin position="135"/>
        <end position="215"/>
    </location>
</feature>
<name>A0A1W5CRI7_9LECA</name>
<feature type="region of interest" description="Disordered" evidence="1">
    <location>
        <begin position="1"/>
        <end position="24"/>
    </location>
</feature>
<sequence>MSTENSPPPSPSARRASFSPGQKFSELFGRSASVSGGATATSAYPGSIANAAANVQRQQGRRMSISTLGLSGSPTQTSPFAGPLGRRESCSSGGSGSPGTDENAVEDGDAGTSPASSSPFARRMSFGARALRDVRTGNGNFNGEGFNWSDQLRSKAERSSSITGAAGAPATTAPPQHQRAVNTTVMEAPVKEMPKTPKAPDHFQERILKGDFYMD</sequence>
<feature type="region of interest" description="Disordered" evidence="1">
    <location>
        <begin position="54"/>
        <end position="122"/>
    </location>
</feature>
<evidence type="ECO:0000313" key="3">
    <source>
        <dbReference type="Proteomes" id="UP000192927"/>
    </source>
</evidence>